<dbReference type="Pfam" id="PF17182">
    <property type="entry name" value="OSK"/>
    <property type="match status" value="1"/>
</dbReference>
<accession>A0A9N9TC03</accession>
<name>A0A9N9TC03_PHYSR</name>
<reference evidence="2" key="1">
    <citation type="submission" date="2022-01" db="EMBL/GenBank/DDBJ databases">
        <authorList>
            <person name="King R."/>
        </authorList>
    </citation>
    <scope>NUCLEOTIDE SEQUENCE</scope>
</reference>
<protein>
    <recommendedName>
        <fullName evidence="1">HTH OST-type domain-containing protein</fullName>
    </recommendedName>
</protein>
<keyword evidence="3" id="KW-1185">Reference proteome</keyword>
<dbReference type="EMBL" id="OU900103">
    <property type="protein sequence ID" value="CAG9855357.1"/>
    <property type="molecule type" value="Genomic_DNA"/>
</dbReference>
<dbReference type="InterPro" id="IPR033447">
    <property type="entry name" value="OSK"/>
</dbReference>
<dbReference type="InterPro" id="IPR041966">
    <property type="entry name" value="LOTUS-like"/>
</dbReference>
<dbReference type="AlphaFoldDB" id="A0A9N9TC03"/>
<dbReference type="InterPro" id="IPR025605">
    <property type="entry name" value="OST-HTH/LOTUS_dom"/>
</dbReference>
<dbReference type="InterPro" id="IPR036514">
    <property type="entry name" value="SGNH_hydro_sf"/>
</dbReference>
<dbReference type="SUPFAM" id="SSF52266">
    <property type="entry name" value="SGNH hydrolase"/>
    <property type="match status" value="1"/>
</dbReference>
<sequence>MVPTTDETQLMKIILGIINVCGPMGLKLRDLESEFRVFCGFDLPYRELGYDDLKSWVLTLPNIYLLKDDNNEETLFQYSEKSNHVRQLIFKQKSFQDKKIYNSRPQNRNYGWRNERNLEKKYSKHNSSHIHQSINTVSINDTDRFHEFNKLESMLPLFYKHQGLGDDFLLDIADTKFGYYVPEEECGLCSSNLTISELTEKVRNTQYLAPRVVVMIGLTDLLMHKNVNDMIVDLQELVKELKDRNTRITLVTLIPTPKMMNLSSRYFTRMKIFNDAIKDYSYSVKLKCNIIDMYSIFREEESKFNRNQDRLTKITKTDKYKVFSDYGRKIFISNLKSCLVEQLMAGH</sequence>
<dbReference type="PROSITE" id="PS51644">
    <property type="entry name" value="HTH_OST"/>
    <property type="match status" value="1"/>
</dbReference>
<dbReference type="Gene3D" id="3.40.50.1110">
    <property type="entry name" value="SGNH hydrolase"/>
    <property type="match status" value="1"/>
</dbReference>
<proteinExistence type="predicted"/>
<dbReference type="Gene3D" id="3.30.420.610">
    <property type="entry name" value="LOTUS domain-like"/>
    <property type="match status" value="1"/>
</dbReference>
<evidence type="ECO:0000259" key="1">
    <source>
        <dbReference type="PROSITE" id="PS51644"/>
    </source>
</evidence>
<feature type="domain" description="HTH OST-type" evidence="1">
    <location>
        <begin position="6"/>
        <end position="81"/>
    </location>
</feature>
<dbReference type="OrthoDB" id="10034606at2759"/>
<organism evidence="2 3">
    <name type="scientific">Phyllotreta striolata</name>
    <name type="common">Striped flea beetle</name>
    <name type="synonym">Crioceris striolata</name>
    <dbReference type="NCBI Taxonomy" id="444603"/>
    <lineage>
        <taxon>Eukaryota</taxon>
        <taxon>Metazoa</taxon>
        <taxon>Ecdysozoa</taxon>
        <taxon>Arthropoda</taxon>
        <taxon>Hexapoda</taxon>
        <taxon>Insecta</taxon>
        <taxon>Pterygota</taxon>
        <taxon>Neoptera</taxon>
        <taxon>Endopterygota</taxon>
        <taxon>Coleoptera</taxon>
        <taxon>Polyphaga</taxon>
        <taxon>Cucujiformia</taxon>
        <taxon>Chrysomeloidea</taxon>
        <taxon>Chrysomelidae</taxon>
        <taxon>Galerucinae</taxon>
        <taxon>Alticini</taxon>
        <taxon>Phyllotreta</taxon>
    </lineage>
</organism>
<dbReference type="Proteomes" id="UP001153712">
    <property type="component" value="Chromosome 10"/>
</dbReference>
<evidence type="ECO:0000313" key="2">
    <source>
        <dbReference type="EMBL" id="CAG9855357.1"/>
    </source>
</evidence>
<gene>
    <name evidence="2" type="ORF">PHYEVI_LOCUS1808</name>
</gene>
<evidence type="ECO:0000313" key="3">
    <source>
        <dbReference type="Proteomes" id="UP001153712"/>
    </source>
</evidence>